<accession>A0A5B8LHV8</accession>
<sequence length="327" mass="36275">MHLLAASDRFVEAAVKRINLVTFSLLLAAIGSPVRSQDSATPAMPAVVDPLPAPVGAARAPRATVALAPYRFDDLLFENDRIAHRIYGRALEKEQPPSSSGIDVWGKNVRWPFMERQLHGGDQHRYHGEGLDFFEVGTSRGGGGLGIWYDNKLWVSRNYRSYRILKNGPDVASFDVNYAAWPVDTARTVTETRRFTLPVGMNFTRMVSTMTSSRPGELIVGIGINKHAVSLTDIGTLVTDRARGRMTWWSGEEPDKGAMGVAVMVDPAAIVGFTQDFDNYLVLVRVTPGKPFVYYTGGAWSRGLDFHTKAEWQAYVNAQQPDFDPRR</sequence>
<organism evidence="1 2">
    <name type="scientific">Sphingomonas panacisoli</name>
    <dbReference type="NCBI Taxonomy" id="1813879"/>
    <lineage>
        <taxon>Bacteria</taxon>
        <taxon>Pseudomonadati</taxon>
        <taxon>Pseudomonadota</taxon>
        <taxon>Alphaproteobacteria</taxon>
        <taxon>Sphingomonadales</taxon>
        <taxon>Sphingomonadaceae</taxon>
        <taxon>Sphingomonas</taxon>
    </lineage>
</organism>
<dbReference type="Proteomes" id="UP000315673">
    <property type="component" value="Chromosome"/>
</dbReference>
<keyword evidence="2" id="KW-1185">Reference proteome</keyword>
<dbReference type="InterPro" id="IPR032342">
    <property type="entry name" value="DUF4861"/>
</dbReference>
<dbReference type="EMBL" id="CP042306">
    <property type="protein sequence ID" value="QDZ07897.1"/>
    <property type="molecule type" value="Genomic_DNA"/>
</dbReference>
<gene>
    <name evidence="1" type="ORF">FPZ24_10700</name>
</gene>
<evidence type="ECO:0000313" key="2">
    <source>
        <dbReference type="Proteomes" id="UP000315673"/>
    </source>
</evidence>
<dbReference type="OrthoDB" id="9800230at2"/>
<proteinExistence type="predicted"/>
<dbReference type="Pfam" id="PF16153">
    <property type="entry name" value="DUF4861"/>
    <property type="match status" value="1"/>
</dbReference>
<dbReference type="AlphaFoldDB" id="A0A5B8LHV8"/>
<name>A0A5B8LHV8_9SPHN</name>
<protein>
    <submittedName>
        <fullName evidence="1">DUF4861 domain-containing protein</fullName>
    </submittedName>
</protein>
<reference evidence="1 2" key="1">
    <citation type="submission" date="2019-07" db="EMBL/GenBank/DDBJ databases">
        <title>Full genome sequence of Sphingomonas sp. 4R-6-7(HKS19).</title>
        <authorList>
            <person name="Im W.-T."/>
        </authorList>
    </citation>
    <scope>NUCLEOTIDE SEQUENCE [LARGE SCALE GENOMIC DNA]</scope>
    <source>
        <strain evidence="1 2">HKS19</strain>
    </source>
</reference>
<dbReference type="KEGG" id="spai:FPZ24_10700"/>
<evidence type="ECO:0000313" key="1">
    <source>
        <dbReference type="EMBL" id="QDZ07897.1"/>
    </source>
</evidence>